<dbReference type="GO" id="GO:0003676">
    <property type="term" value="F:nucleic acid binding"/>
    <property type="evidence" value="ECO:0007669"/>
    <property type="project" value="InterPro"/>
</dbReference>
<keyword evidence="2" id="KW-1185">Reference proteome</keyword>
<gene>
    <name evidence="1" type="ORF">WH47_08079</name>
</gene>
<keyword evidence="1" id="KW-0808">Transferase</keyword>
<dbReference type="EMBL" id="KQ414589">
    <property type="protein sequence ID" value="KOC70421.1"/>
    <property type="molecule type" value="Genomic_DNA"/>
</dbReference>
<dbReference type="Proteomes" id="UP000053825">
    <property type="component" value="Unassembled WGS sequence"/>
</dbReference>
<dbReference type="InterPro" id="IPR052709">
    <property type="entry name" value="Transposase-MT_Hybrid"/>
</dbReference>
<evidence type="ECO:0000313" key="1">
    <source>
        <dbReference type="EMBL" id="KOC70421.1"/>
    </source>
</evidence>
<dbReference type="PANTHER" id="PTHR46060">
    <property type="entry name" value="MARINER MOS1 TRANSPOSASE-LIKE PROTEIN"/>
    <property type="match status" value="1"/>
</dbReference>
<proteinExistence type="predicted"/>
<dbReference type="InterPro" id="IPR036397">
    <property type="entry name" value="RNaseH_sf"/>
</dbReference>
<evidence type="ECO:0000313" key="2">
    <source>
        <dbReference type="Proteomes" id="UP000053825"/>
    </source>
</evidence>
<dbReference type="GO" id="GO:0008168">
    <property type="term" value="F:methyltransferase activity"/>
    <property type="evidence" value="ECO:0007669"/>
    <property type="project" value="UniProtKB-KW"/>
</dbReference>
<dbReference type="STRING" id="597456.A0A0L7RI75"/>
<organism evidence="1 2">
    <name type="scientific">Habropoda laboriosa</name>
    <dbReference type="NCBI Taxonomy" id="597456"/>
    <lineage>
        <taxon>Eukaryota</taxon>
        <taxon>Metazoa</taxon>
        <taxon>Ecdysozoa</taxon>
        <taxon>Arthropoda</taxon>
        <taxon>Hexapoda</taxon>
        <taxon>Insecta</taxon>
        <taxon>Pterygota</taxon>
        <taxon>Neoptera</taxon>
        <taxon>Endopterygota</taxon>
        <taxon>Hymenoptera</taxon>
        <taxon>Apocrita</taxon>
        <taxon>Aculeata</taxon>
        <taxon>Apoidea</taxon>
        <taxon>Anthophila</taxon>
        <taxon>Apidae</taxon>
        <taxon>Habropoda</taxon>
    </lineage>
</organism>
<accession>A0A0L7RI75</accession>
<name>A0A0L7RI75_9HYME</name>
<feature type="non-terminal residue" evidence="1">
    <location>
        <position position="1"/>
    </location>
</feature>
<dbReference type="Gene3D" id="3.30.420.10">
    <property type="entry name" value="Ribonuclease H-like superfamily/Ribonuclease H"/>
    <property type="match status" value="1"/>
</dbReference>
<dbReference type="GO" id="GO:0032259">
    <property type="term" value="P:methylation"/>
    <property type="evidence" value="ECO:0007669"/>
    <property type="project" value="UniProtKB-KW"/>
</dbReference>
<dbReference type="PANTHER" id="PTHR46060:SF1">
    <property type="entry name" value="MARINER MOS1 TRANSPOSASE-LIKE PROTEIN"/>
    <property type="match status" value="1"/>
</dbReference>
<reference evidence="1 2" key="1">
    <citation type="submission" date="2015-07" db="EMBL/GenBank/DDBJ databases">
        <title>The genome of Habropoda laboriosa.</title>
        <authorList>
            <person name="Pan H."/>
            <person name="Kapheim K."/>
        </authorList>
    </citation>
    <scope>NUCLEOTIDE SEQUENCE [LARGE SCALE GENOMIC DNA]</scope>
    <source>
        <strain evidence="1">0110345459</strain>
    </source>
</reference>
<keyword evidence="1" id="KW-0489">Methyltransferase</keyword>
<dbReference type="AlphaFoldDB" id="A0A0L7RI75"/>
<sequence>YGNARPHVVSTTVQKLHKLGIEILSHPLYFPDLSPTDFLHFFRTLNNFLMQKRFKKQKDIENVFLEIYILIYAKLTL</sequence>
<protein>
    <submittedName>
        <fullName evidence="1">Histone-lysine N-methyltransferase SETMAR</fullName>
    </submittedName>
</protein>